<gene>
    <name evidence="1" type="ORF">S03H2_54896</name>
</gene>
<feature type="non-terminal residue" evidence="1">
    <location>
        <position position="52"/>
    </location>
</feature>
<evidence type="ECO:0000313" key="1">
    <source>
        <dbReference type="EMBL" id="GAH70389.1"/>
    </source>
</evidence>
<protein>
    <submittedName>
        <fullName evidence="1">Uncharacterized protein</fullName>
    </submittedName>
</protein>
<proteinExistence type="predicted"/>
<accession>X1IWA1</accession>
<dbReference type="AlphaFoldDB" id="X1IWA1"/>
<sequence>MSNSKDGGDGKIIFTDDVIKSRLGKYGAVYFPFDIQESIDDILGNENIKEIL</sequence>
<organism evidence="1">
    <name type="scientific">marine sediment metagenome</name>
    <dbReference type="NCBI Taxonomy" id="412755"/>
    <lineage>
        <taxon>unclassified sequences</taxon>
        <taxon>metagenomes</taxon>
        <taxon>ecological metagenomes</taxon>
    </lineage>
</organism>
<comment type="caution">
    <text evidence="1">The sequence shown here is derived from an EMBL/GenBank/DDBJ whole genome shotgun (WGS) entry which is preliminary data.</text>
</comment>
<name>X1IWA1_9ZZZZ</name>
<reference evidence="1" key="1">
    <citation type="journal article" date="2014" name="Front. Microbiol.">
        <title>High frequency of phylogenetically diverse reductive dehalogenase-homologous genes in deep subseafloor sedimentary metagenomes.</title>
        <authorList>
            <person name="Kawai M."/>
            <person name="Futagami T."/>
            <person name="Toyoda A."/>
            <person name="Takaki Y."/>
            <person name="Nishi S."/>
            <person name="Hori S."/>
            <person name="Arai W."/>
            <person name="Tsubouchi T."/>
            <person name="Morono Y."/>
            <person name="Uchiyama I."/>
            <person name="Ito T."/>
            <person name="Fujiyama A."/>
            <person name="Inagaki F."/>
            <person name="Takami H."/>
        </authorList>
    </citation>
    <scope>NUCLEOTIDE SEQUENCE</scope>
    <source>
        <strain evidence="1">Expedition CK06-06</strain>
    </source>
</reference>
<dbReference type="EMBL" id="BARU01035032">
    <property type="protein sequence ID" value="GAH70389.1"/>
    <property type="molecule type" value="Genomic_DNA"/>
</dbReference>